<dbReference type="InterPro" id="IPR036515">
    <property type="entry name" value="Transposase_17_sf"/>
</dbReference>
<dbReference type="SUPFAM" id="SSF143422">
    <property type="entry name" value="Transposase IS200-like"/>
    <property type="match status" value="1"/>
</dbReference>
<accession>A0A9E8HH73</accession>
<evidence type="ECO:0000259" key="1">
    <source>
        <dbReference type="SMART" id="SM01321"/>
    </source>
</evidence>
<organism evidence="2 3">
    <name type="scientific">Alkalimarinus sediminis</name>
    <dbReference type="NCBI Taxonomy" id="1632866"/>
    <lineage>
        <taxon>Bacteria</taxon>
        <taxon>Pseudomonadati</taxon>
        <taxon>Pseudomonadota</taxon>
        <taxon>Gammaproteobacteria</taxon>
        <taxon>Alteromonadales</taxon>
        <taxon>Alteromonadaceae</taxon>
        <taxon>Alkalimarinus</taxon>
    </lineage>
</organism>
<dbReference type="GO" id="GO:0006313">
    <property type="term" value="P:DNA transposition"/>
    <property type="evidence" value="ECO:0007669"/>
    <property type="project" value="InterPro"/>
</dbReference>
<dbReference type="AlphaFoldDB" id="A0A9E8HH73"/>
<keyword evidence="3" id="KW-1185">Reference proteome</keyword>
<protein>
    <submittedName>
        <fullName evidence="2">Transposase</fullName>
    </submittedName>
</protein>
<evidence type="ECO:0000313" key="2">
    <source>
        <dbReference type="EMBL" id="UZW74608.1"/>
    </source>
</evidence>
<feature type="domain" description="Transposase IS200-like" evidence="1">
    <location>
        <begin position="29"/>
        <end position="151"/>
    </location>
</feature>
<dbReference type="EMBL" id="CP101527">
    <property type="protein sequence ID" value="UZW74608.1"/>
    <property type="molecule type" value="Genomic_DNA"/>
</dbReference>
<proteinExistence type="predicted"/>
<dbReference type="RefSeq" id="WP_251813143.1">
    <property type="nucleotide sequence ID" value="NZ_CP101527.1"/>
</dbReference>
<dbReference type="NCBIfam" id="NF047646">
    <property type="entry name" value="REP_Tyr_transpos"/>
    <property type="match status" value="1"/>
</dbReference>
<dbReference type="InterPro" id="IPR002686">
    <property type="entry name" value="Transposase_17"/>
</dbReference>
<dbReference type="Pfam" id="PF01797">
    <property type="entry name" value="Y1_Tnp"/>
    <property type="match status" value="1"/>
</dbReference>
<dbReference type="InterPro" id="IPR052715">
    <property type="entry name" value="RAYT_transposase"/>
</dbReference>
<reference evidence="2" key="1">
    <citation type="submission" date="2022-07" db="EMBL/GenBank/DDBJ databases">
        <title>Alkalimarinus sp. nov., isolated from gut of a Alitta virens.</title>
        <authorList>
            <person name="Yang A.I."/>
            <person name="Shin N.-R."/>
        </authorList>
    </citation>
    <scope>NUCLEOTIDE SEQUENCE</scope>
    <source>
        <strain evidence="2">FA028</strain>
    </source>
</reference>
<dbReference type="KEGG" id="asem:NNL22_16535"/>
<dbReference type="PANTHER" id="PTHR36966:SF1">
    <property type="entry name" value="REP-ASSOCIATED TYROSINE TRANSPOSASE"/>
    <property type="match status" value="1"/>
</dbReference>
<dbReference type="GO" id="GO:0043565">
    <property type="term" value="F:sequence-specific DNA binding"/>
    <property type="evidence" value="ECO:0007669"/>
    <property type="project" value="TreeGrafter"/>
</dbReference>
<gene>
    <name evidence="2" type="ORF">NNL22_16535</name>
</gene>
<sequence>MIKTMDCFDCQTYQKEISRTMVAYRRSYVAGGTYFFTVTLKNRKTTYLTDYIDELRDSFRLCREKQFFTIDAIVILPDHLHTIWVLPEGDTDYPSRWRSIKSQFTRTIRKSGASPKVNSDGGFDVWQRRYWEHTIKNEQDYNRHMDYIHYNPVKHGYVESPANWPWSSFHSLVRKGALEVDWGATINLEELLNFGE</sequence>
<dbReference type="Gene3D" id="3.30.70.1290">
    <property type="entry name" value="Transposase IS200-like"/>
    <property type="match status" value="1"/>
</dbReference>
<dbReference type="SMART" id="SM01321">
    <property type="entry name" value="Y1_Tnp"/>
    <property type="match status" value="1"/>
</dbReference>
<dbReference type="GO" id="GO:0004803">
    <property type="term" value="F:transposase activity"/>
    <property type="evidence" value="ECO:0007669"/>
    <property type="project" value="InterPro"/>
</dbReference>
<dbReference type="Proteomes" id="UP001164472">
    <property type="component" value="Chromosome"/>
</dbReference>
<name>A0A9E8HH73_9ALTE</name>
<dbReference type="PANTHER" id="PTHR36966">
    <property type="entry name" value="REP-ASSOCIATED TYROSINE TRANSPOSASE"/>
    <property type="match status" value="1"/>
</dbReference>
<evidence type="ECO:0000313" key="3">
    <source>
        <dbReference type="Proteomes" id="UP001164472"/>
    </source>
</evidence>